<protein>
    <submittedName>
        <fullName evidence="2">Uncharacterized protein</fullName>
    </submittedName>
</protein>
<reference evidence="2" key="1">
    <citation type="submission" date="2014-12" db="EMBL/GenBank/DDBJ databases">
        <title>Insight into the proteome of Arion vulgaris.</title>
        <authorList>
            <person name="Aradska J."/>
            <person name="Bulat T."/>
            <person name="Smidak R."/>
            <person name="Sarate P."/>
            <person name="Gangsoo J."/>
            <person name="Sialana F."/>
            <person name="Bilban M."/>
            <person name="Lubec G."/>
        </authorList>
    </citation>
    <scope>NUCLEOTIDE SEQUENCE</scope>
    <source>
        <tissue evidence="2">Skin</tissue>
    </source>
</reference>
<accession>A0A0B6ZDZ8</accession>
<dbReference type="AlphaFoldDB" id="A0A0B6ZDZ8"/>
<proteinExistence type="predicted"/>
<feature type="region of interest" description="Disordered" evidence="1">
    <location>
        <begin position="1"/>
        <end position="55"/>
    </location>
</feature>
<dbReference type="EMBL" id="HACG01019969">
    <property type="protein sequence ID" value="CEK66834.1"/>
    <property type="molecule type" value="Transcribed_RNA"/>
</dbReference>
<gene>
    <name evidence="2" type="primary">ORF60342</name>
</gene>
<sequence>MFSPESQEQMLPGFRKSPYVAPDFANLPPSQNQGSTGLPPMGPALAGGYRRGYPQ</sequence>
<evidence type="ECO:0000313" key="2">
    <source>
        <dbReference type="EMBL" id="CEK66834.1"/>
    </source>
</evidence>
<name>A0A0B6ZDZ8_9EUPU</name>
<organism evidence="2">
    <name type="scientific">Arion vulgaris</name>
    <dbReference type="NCBI Taxonomy" id="1028688"/>
    <lineage>
        <taxon>Eukaryota</taxon>
        <taxon>Metazoa</taxon>
        <taxon>Spiralia</taxon>
        <taxon>Lophotrochozoa</taxon>
        <taxon>Mollusca</taxon>
        <taxon>Gastropoda</taxon>
        <taxon>Heterobranchia</taxon>
        <taxon>Euthyneura</taxon>
        <taxon>Panpulmonata</taxon>
        <taxon>Eupulmonata</taxon>
        <taxon>Stylommatophora</taxon>
        <taxon>Helicina</taxon>
        <taxon>Arionoidea</taxon>
        <taxon>Arionidae</taxon>
        <taxon>Arion</taxon>
    </lineage>
</organism>
<evidence type="ECO:0000256" key="1">
    <source>
        <dbReference type="SAM" id="MobiDB-lite"/>
    </source>
</evidence>
<feature type="compositionally biased region" description="Low complexity" evidence="1">
    <location>
        <begin position="37"/>
        <end position="48"/>
    </location>
</feature>